<gene>
    <name evidence="3" type="ORF">JQN70_16140</name>
</gene>
<evidence type="ECO:0000256" key="2">
    <source>
        <dbReference type="SAM" id="MobiDB-lite"/>
    </source>
</evidence>
<feature type="compositionally biased region" description="Basic residues" evidence="2">
    <location>
        <begin position="1"/>
        <end position="19"/>
    </location>
</feature>
<dbReference type="SUPFAM" id="SSF53955">
    <property type="entry name" value="Lysozyme-like"/>
    <property type="match status" value="1"/>
</dbReference>
<feature type="region of interest" description="Disordered" evidence="2">
    <location>
        <begin position="1"/>
        <end position="20"/>
    </location>
</feature>
<organism evidence="3 4">
    <name type="scientific">Phycicoccus sonneratiae</name>
    <dbReference type="NCBI Taxonomy" id="2807628"/>
    <lineage>
        <taxon>Bacteria</taxon>
        <taxon>Bacillati</taxon>
        <taxon>Actinomycetota</taxon>
        <taxon>Actinomycetes</taxon>
        <taxon>Micrococcales</taxon>
        <taxon>Intrasporangiaceae</taxon>
        <taxon>Phycicoccus</taxon>
    </lineage>
</organism>
<dbReference type="Proteomes" id="UP001430172">
    <property type="component" value="Unassembled WGS sequence"/>
</dbReference>
<evidence type="ECO:0000313" key="3">
    <source>
        <dbReference type="EMBL" id="MBM6401929.1"/>
    </source>
</evidence>
<keyword evidence="4" id="KW-1185">Reference proteome</keyword>
<proteinExistence type="predicted"/>
<evidence type="ECO:0008006" key="5">
    <source>
        <dbReference type="Google" id="ProtNLM"/>
    </source>
</evidence>
<accession>A0ABS2CPX7</accession>
<dbReference type="InterPro" id="IPR023346">
    <property type="entry name" value="Lysozyme-like_dom_sf"/>
</dbReference>
<reference evidence="3" key="1">
    <citation type="submission" date="2021-02" db="EMBL/GenBank/DDBJ databases">
        <title>Phycicoccus sp. MQZ13P-5T, whole genome shotgun sequence.</title>
        <authorList>
            <person name="Tuo L."/>
        </authorList>
    </citation>
    <scope>NUCLEOTIDE SEQUENCE</scope>
    <source>
        <strain evidence="3">MQZ13P-5</strain>
    </source>
</reference>
<comment type="caution">
    <text evidence="3">The sequence shown here is derived from an EMBL/GenBank/DDBJ whole genome shotgun (WGS) entry which is preliminary data.</text>
</comment>
<sequence length="242" mass="26069">MARYTPRHAPRHAAPKRSLGRTAVSVVGRPLVSTSLIAAVVTSGVAVSGAFEDTANADPLSLGAVDDATAAASTLESEVALQDSARVAADRSATNSQRAVVAARADEAERAKAAALAKQRREKAERAARAAERTRVLKNAQDDPKAVARLLLPEFGFSEAQWPCLDQLWIGESDWRWWASNSSSGAYGIPQSLPGNKMATVAGDWRTNPVTQITWGLDYIKRSYGTPCNALSQWQARSPHWY</sequence>
<evidence type="ECO:0000313" key="4">
    <source>
        <dbReference type="Proteomes" id="UP001430172"/>
    </source>
</evidence>
<protein>
    <recommendedName>
        <fullName evidence="5">Lytic transglycosylase domain-containing protein</fullName>
    </recommendedName>
</protein>
<evidence type="ECO:0000256" key="1">
    <source>
        <dbReference type="SAM" id="Coils"/>
    </source>
</evidence>
<name>A0ABS2CPX7_9MICO</name>
<feature type="coiled-coil region" evidence="1">
    <location>
        <begin position="105"/>
        <end position="134"/>
    </location>
</feature>
<dbReference type="EMBL" id="JAFDVD010000019">
    <property type="protein sequence ID" value="MBM6401929.1"/>
    <property type="molecule type" value="Genomic_DNA"/>
</dbReference>
<dbReference type="RefSeq" id="WP_204132403.1">
    <property type="nucleotide sequence ID" value="NZ_JAFDVD010000019.1"/>
</dbReference>
<keyword evidence="1" id="KW-0175">Coiled coil</keyword>